<comment type="similarity">
    <text evidence="1">Belongs to the 4-hydroxybenzoyl-CoA thioesterase family.</text>
</comment>
<evidence type="ECO:0000256" key="2">
    <source>
        <dbReference type="ARBA" id="ARBA00022801"/>
    </source>
</evidence>
<dbReference type="GO" id="GO:0047617">
    <property type="term" value="F:fatty acyl-CoA hydrolase activity"/>
    <property type="evidence" value="ECO:0007669"/>
    <property type="project" value="TreeGrafter"/>
</dbReference>
<dbReference type="PANTHER" id="PTHR31793">
    <property type="entry name" value="4-HYDROXYBENZOYL-COA THIOESTERASE FAMILY MEMBER"/>
    <property type="match status" value="1"/>
</dbReference>
<gene>
    <name evidence="3" type="ORF">FJ651_12355</name>
</gene>
<dbReference type="AlphaFoldDB" id="A0A506PEI2"/>
<accession>A0A506PEI2</accession>
<dbReference type="RefSeq" id="WP_140990846.1">
    <property type="nucleotide sequence ID" value="NZ_VHIQ01000006.1"/>
</dbReference>
<dbReference type="PANTHER" id="PTHR31793:SF27">
    <property type="entry name" value="NOVEL THIOESTERASE SUPERFAMILY DOMAIN AND SAPOSIN A-TYPE DOMAIN CONTAINING PROTEIN (0610012H03RIK)"/>
    <property type="match status" value="1"/>
</dbReference>
<proteinExistence type="inferred from homology"/>
<dbReference type="Pfam" id="PF13279">
    <property type="entry name" value="4HBT_2"/>
    <property type="match status" value="1"/>
</dbReference>
<sequence>MKIYTQEITVSLSDLDELQHVNNVQYVQWVQDIAEAHWKSKATNDILNNYFWVLLNHSIQYKSEAKLNEVIFLKTYVVNSEGLTSTRKVEMYHKNSEKLIVSSETVWCLMRYDTKKPTRIPAEIENLFS</sequence>
<dbReference type="SUPFAM" id="SSF54637">
    <property type="entry name" value="Thioesterase/thiol ester dehydrase-isomerase"/>
    <property type="match status" value="1"/>
</dbReference>
<dbReference type="CDD" id="cd00586">
    <property type="entry name" value="4HBT"/>
    <property type="match status" value="1"/>
</dbReference>
<evidence type="ECO:0000313" key="4">
    <source>
        <dbReference type="Proteomes" id="UP000317332"/>
    </source>
</evidence>
<protein>
    <submittedName>
        <fullName evidence="3">Acyl-CoA thioesterase</fullName>
    </submittedName>
</protein>
<dbReference type="InterPro" id="IPR050563">
    <property type="entry name" value="4-hydroxybenzoyl-CoA_TE"/>
</dbReference>
<dbReference type="Gene3D" id="3.10.129.10">
    <property type="entry name" value="Hotdog Thioesterase"/>
    <property type="match status" value="1"/>
</dbReference>
<dbReference type="Proteomes" id="UP000317332">
    <property type="component" value="Unassembled WGS sequence"/>
</dbReference>
<reference evidence="3 4" key="1">
    <citation type="submission" date="2019-06" db="EMBL/GenBank/DDBJ databases">
        <title>Flavobacteriaceae Paucihalobacterium erythroidium CWB-1, complete genome.</title>
        <authorList>
            <person name="Wu S."/>
        </authorList>
    </citation>
    <scope>NUCLEOTIDE SEQUENCE [LARGE SCALE GENOMIC DNA]</scope>
    <source>
        <strain evidence="3 4">CWB-1</strain>
    </source>
</reference>
<name>A0A506PEI2_9FLAO</name>
<dbReference type="OrthoDB" id="9801517at2"/>
<evidence type="ECO:0000256" key="1">
    <source>
        <dbReference type="ARBA" id="ARBA00005953"/>
    </source>
</evidence>
<comment type="caution">
    <text evidence="3">The sequence shown here is derived from an EMBL/GenBank/DDBJ whole genome shotgun (WGS) entry which is preliminary data.</text>
</comment>
<keyword evidence="2" id="KW-0378">Hydrolase</keyword>
<evidence type="ECO:0000313" key="3">
    <source>
        <dbReference type="EMBL" id="TPV32351.1"/>
    </source>
</evidence>
<dbReference type="InterPro" id="IPR029069">
    <property type="entry name" value="HotDog_dom_sf"/>
</dbReference>
<dbReference type="EMBL" id="VHIQ01000006">
    <property type="protein sequence ID" value="TPV32351.1"/>
    <property type="molecule type" value="Genomic_DNA"/>
</dbReference>
<keyword evidence="4" id="KW-1185">Reference proteome</keyword>
<organism evidence="3 4">
    <name type="scientific">Paucihalobacter ruber</name>
    <dbReference type="NCBI Taxonomy" id="2567861"/>
    <lineage>
        <taxon>Bacteria</taxon>
        <taxon>Pseudomonadati</taxon>
        <taxon>Bacteroidota</taxon>
        <taxon>Flavobacteriia</taxon>
        <taxon>Flavobacteriales</taxon>
        <taxon>Flavobacteriaceae</taxon>
        <taxon>Paucihalobacter</taxon>
    </lineage>
</organism>